<accession>A0A133L2J1</accession>
<proteinExistence type="predicted"/>
<gene>
    <name evidence="1" type="ORF">HMPREF3213_00114</name>
</gene>
<comment type="caution">
    <text evidence="1">The sequence shown here is derived from an EMBL/GenBank/DDBJ whole genome shotgun (WGS) entry which is preliminary data.</text>
</comment>
<dbReference type="EMBL" id="LRPN01000005">
    <property type="protein sequence ID" value="KWZ86203.1"/>
    <property type="molecule type" value="Genomic_DNA"/>
</dbReference>
<reference evidence="2" key="1">
    <citation type="submission" date="2016-01" db="EMBL/GenBank/DDBJ databases">
        <authorList>
            <person name="Mitreva M."/>
            <person name="Pepin K.H."/>
            <person name="Mihindukulasuriya K.A."/>
            <person name="Fulton R."/>
            <person name="Fronick C."/>
            <person name="O'Laughlin M."/>
            <person name="Miner T."/>
            <person name="Herter B."/>
            <person name="Rosa B.A."/>
            <person name="Cordes M."/>
            <person name="Tomlinson C."/>
            <person name="Wollam A."/>
            <person name="Palsikar V.B."/>
            <person name="Mardis E.R."/>
            <person name="Wilson R.K."/>
        </authorList>
    </citation>
    <scope>NUCLEOTIDE SEQUENCE [LARGE SCALE GENOMIC DNA]</scope>
    <source>
        <strain evidence="2">GED7749B</strain>
    </source>
</reference>
<organism evidence="1 2">
    <name type="scientific">Heyndrickxia coagulans</name>
    <name type="common">Weizmannia coagulans</name>
    <dbReference type="NCBI Taxonomy" id="1398"/>
    <lineage>
        <taxon>Bacteria</taxon>
        <taxon>Bacillati</taxon>
        <taxon>Bacillota</taxon>
        <taxon>Bacilli</taxon>
        <taxon>Bacillales</taxon>
        <taxon>Bacillaceae</taxon>
        <taxon>Heyndrickxia</taxon>
    </lineage>
</organism>
<evidence type="ECO:0000313" key="2">
    <source>
        <dbReference type="Proteomes" id="UP000070376"/>
    </source>
</evidence>
<dbReference type="AlphaFoldDB" id="A0A133L2J1"/>
<evidence type="ECO:0000313" key="1">
    <source>
        <dbReference type="EMBL" id="KWZ86203.1"/>
    </source>
</evidence>
<protein>
    <submittedName>
        <fullName evidence="1">Uncharacterized protein</fullName>
    </submittedName>
</protein>
<name>A0A133L2J1_HEYCO</name>
<dbReference type="PATRIC" id="fig|1398.22.peg.119"/>
<sequence>MLQVSRLREAFADALNKVFAAFSKDASGLPIARLSLPREMAGCIKENLRIPGWSFPSLVATDM</sequence>
<dbReference type="Proteomes" id="UP000070376">
    <property type="component" value="Unassembled WGS sequence"/>
</dbReference>